<feature type="region of interest" description="Disordered" evidence="1">
    <location>
        <begin position="241"/>
        <end position="296"/>
    </location>
</feature>
<feature type="compositionally biased region" description="Polar residues" evidence="1">
    <location>
        <begin position="272"/>
        <end position="285"/>
    </location>
</feature>
<reference evidence="2" key="1">
    <citation type="submission" date="2019-12" db="EMBL/GenBank/DDBJ databases">
        <title>Genome sequencing and annotation of Brassica cretica.</title>
        <authorList>
            <person name="Studholme D.J."/>
            <person name="Sarris P."/>
        </authorList>
    </citation>
    <scope>NUCLEOTIDE SEQUENCE</scope>
    <source>
        <strain evidence="2">PFS-109/04</strain>
        <tissue evidence="2">Leaf</tissue>
    </source>
</reference>
<dbReference type="EMBL" id="QGKX02000004">
    <property type="protein sequence ID" value="KAF3600801.1"/>
    <property type="molecule type" value="Genomic_DNA"/>
</dbReference>
<evidence type="ECO:0000256" key="1">
    <source>
        <dbReference type="SAM" id="MobiDB-lite"/>
    </source>
</evidence>
<accession>A0A8S9SH24</accession>
<dbReference type="Proteomes" id="UP000712600">
    <property type="component" value="Unassembled WGS sequence"/>
</dbReference>
<dbReference type="AlphaFoldDB" id="A0A8S9SH24"/>
<evidence type="ECO:0000313" key="3">
    <source>
        <dbReference type="Proteomes" id="UP000712600"/>
    </source>
</evidence>
<protein>
    <submittedName>
        <fullName evidence="2">Uncharacterized protein</fullName>
    </submittedName>
</protein>
<comment type="caution">
    <text evidence="2">The sequence shown here is derived from an EMBL/GenBank/DDBJ whole genome shotgun (WGS) entry which is preliminary data.</text>
</comment>
<evidence type="ECO:0000313" key="2">
    <source>
        <dbReference type="EMBL" id="KAF3600801.1"/>
    </source>
</evidence>
<sequence>MPATVNASRVPTFRPHLTAERYILSPDLMWLCCNPNFRLSDCSLLVRDVFVTLSMFDSNTVSFHKRLEAMRGDPRKWLEVVSILMPLQEHTFISIRRLMLERATFTSWSPPMKHGNGNSLPSHVPAALLGRGRGGDGLGTFPKCFRDSGDGKCFWGRVARCTHAVPVSINFKFSRFPSPYLSPYPFRCNIGLHRTGLPSAAPLLRGYAKVETLTISERNEFIITALTQRAVVDMEEKTWKEKHSPFRSGSGGDNNNGPAGDDDTVVAKVETGGSSEQSASNTGTAPTGDEQKTPPENASLKMDAVFPFLNNAIASVFVDEFVIFLNIYV</sequence>
<gene>
    <name evidence="2" type="ORF">F2Q69_00034778</name>
</gene>
<organism evidence="2 3">
    <name type="scientific">Brassica cretica</name>
    <name type="common">Mustard</name>
    <dbReference type="NCBI Taxonomy" id="69181"/>
    <lineage>
        <taxon>Eukaryota</taxon>
        <taxon>Viridiplantae</taxon>
        <taxon>Streptophyta</taxon>
        <taxon>Embryophyta</taxon>
        <taxon>Tracheophyta</taxon>
        <taxon>Spermatophyta</taxon>
        <taxon>Magnoliopsida</taxon>
        <taxon>eudicotyledons</taxon>
        <taxon>Gunneridae</taxon>
        <taxon>Pentapetalae</taxon>
        <taxon>rosids</taxon>
        <taxon>malvids</taxon>
        <taxon>Brassicales</taxon>
        <taxon>Brassicaceae</taxon>
        <taxon>Brassiceae</taxon>
        <taxon>Brassica</taxon>
    </lineage>
</organism>
<name>A0A8S9SH24_BRACR</name>
<proteinExistence type="predicted"/>